<comment type="caution">
    <text evidence="14">The sequence shown here is derived from an EMBL/GenBank/DDBJ whole genome shotgun (WGS) entry which is preliminary data.</text>
</comment>
<evidence type="ECO:0000256" key="3">
    <source>
        <dbReference type="ARBA" id="ARBA00022723"/>
    </source>
</evidence>
<comment type="similarity">
    <text evidence="2">Belongs to the THAP1 family.</text>
</comment>
<dbReference type="GO" id="GO:0008270">
    <property type="term" value="F:zinc ion binding"/>
    <property type="evidence" value="ECO:0007669"/>
    <property type="project" value="UniProtKB-KW"/>
</dbReference>
<keyword evidence="10" id="KW-0539">Nucleus</keyword>
<dbReference type="PANTHER" id="PTHR46600">
    <property type="entry name" value="THAP DOMAIN-CONTAINING"/>
    <property type="match status" value="1"/>
</dbReference>
<dbReference type="PROSITE" id="PS50950">
    <property type="entry name" value="ZF_THAP"/>
    <property type="match status" value="1"/>
</dbReference>
<evidence type="ECO:0000256" key="7">
    <source>
        <dbReference type="ARBA" id="ARBA00023054"/>
    </source>
</evidence>
<dbReference type="SMART" id="SM00692">
    <property type="entry name" value="DM3"/>
    <property type="match status" value="1"/>
</dbReference>
<accession>A0AAN7VU54</accession>
<feature type="domain" description="THAP-type" evidence="13">
    <location>
        <begin position="1"/>
        <end position="85"/>
    </location>
</feature>
<protein>
    <recommendedName>
        <fullName evidence="13">THAP-type domain-containing protein</fullName>
    </recommendedName>
</protein>
<evidence type="ECO:0000256" key="11">
    <source>
        <dbReference type="ARBA" id="ARBA00023306"/>
    </source>
</evidence>
<evidence type="ECO:0000256" key="12">
    <source>
        <dbReference type="PROSITE-ProRule" id="PRU00309"/>
    </source>
</evidence>
<evidence type="ECO:0000259" key="13">
    <source>
        <dbReference type="PROSITE" id="PS50950"/>
    </source>
</evidence>
<organism evidence="14 15">
    <name type="scientific">Pyrocoelia pectoralis</name>
    <dbReference type="NCBI Taxonomy" id="417401"/>
    <lineage>
        <taxon>Eukaryota</taxon>
        <taxon>Metazoa</taxon>
        <taxon>Ecdysozoa</taxon>
        <taxon>Arthropoda</taxon>
        <taxon>Hexapoda</taxon>
        <taxon>Insecta</taxon>
        <taxon>Pterygota</taxon>
        <taxon>Neoptera</taxon>
        <taxon>Endopterygota</taxon>
        <taxon>Coleoptera</taxon>
        <taxon>Polyphaga</taxon>
        <taxon>Elateriformia</taxon>
        <taxon>Elateroidea</taxon>
        <taxon>Lampyridae</taxon>
        <taxon>Lampyrinae</taxon>
        <taxon>Pyrocoelia</taxon>
    </lineage>
</organism>
<dbReference type="Proteomes" id="UP001329430">
    <property type="component" value="Chromosome 1"/>
</dbReference>
<dbReference type="EMBL" id="JAVRBK010000001">
    <property type="protein sequence ID" value="KAK5650546.1"/>
    <property type="molecule type" value="Genomic_DNA"/>
</dbReference>
<dbReference type="GO" id="GO:0043565">
    <property type="term" value="F:sequence-specific DNA binding"/>
    <property type="evidence" value="ECO:0007669"/>
    <property type="project" value="InterPro"/>
</dbReference>
<evidence type="ECO:0000256" key="1">
    <source>
        <dbReference type="ARBA" id="ARBA00004642"/>
    </source>
</evidence>
<evidence type="ECO:0000256" key="9">
    <source>
        <dbReference type="ARBA" id="ARBA00023163"/>
    </source>
</evidence>
<keyword evidence="9" id="KW-0804">Transcription</keyword>
<dbReference type="InterPro" id="IPR026516">
    <property type="entry name" value="THAP1/10"/>
</dbReference>
<evidence type="ECO:0000313" key="14">
    <source>
        <dbReference type="EMBL" id="KAK5650546.1"/>
    </source>
</evidence>
<dbReference type="Pfam" id="PF05485">
    <property type="entry name" value="THAP"/>
    <property type="match status" value="1"/>
</dbReference>
<name>A0AAN7VU54_9COLE</name>
<keyword evidence="8 12" id="KW-0238">DNA-binding</keyword>
<keyword evidence="15" id="KW-1185">Reference proteome</keyword>
<dbReference type="AlphaFoldDB" id="A0AAN7VU54"/>
<keyword evidence="11" id="KW-0131">Cell cycle</keyword>
<dbReference type="InterPro" id="IPR006612">
    <property type="entry name" value="THAP_Znf"/>
</dbReference>
<evidence type="ECO:0000256" key="5">
    <source>
        <dbReference type="ARBA" id="ARBA00022833"/>
    </source>
</evidence>
<dbReference type="GO" id="GO:0005654">
    <property type="term" value="C:nucleoplasm"/>
    <property type="evidence" value="ECO:0007669"/>
    <property type="project" value="UniProtKB-SubCell"/>
</dbReference>
<dbReference type="SMART" id="SM00980">
    <property type="entry name" value="THAP"/>
    <property type="match status" value="1"/>
</dbReference>
<keyword evidence="6" id="KW-0805">Transcription regulation</keyword>
<evidence type="ECO:0000256" key="8">
    <source>
        <dbReference type="ARBA" id="ARBA00023125"/>
    </source>
</evidence>
<evidence type="ECO:0000313" key="15">
    <source>
        <dbReference type="Proteomes" id="UP001329430"/>
    </source>
</evidence>
<comment type="subcellular location">
    <subcellularLocation>
        <location evidence="1">Nucleus</location>
        <location evidence="1">Nucleoplasm</location>
    </subcellularLocation>
</comment>
<evidence type="ECO:0000256" key="2">
    <source>
        <dbReference type="ARBA" id="ARBA00006177"/>
    </source>
</evidence>
<evidence type="ECO:0000256" key="4">
    <source>
        <dbReference type="ARBA" id="ARBA00022771"/>
    </source>
</evidence>
<sequence length="125" mass="14710">MEKKSKNKCCVPRCFDRISKRHRFPKNDNLLMQKWVENINQPRLSSLQPEVIYNTCFVCDRHFAPEFLVSGTRRGLRRDAVPTLYLSGKMFLRHFNITAKCINMRISTAKTNTNSKRLDPVSNYK</sequence>
<dbReference type="SUPFAM" id="SSF57716">
    <property type="entry name" value="Glucocorticoid receptor-like (DNA-binding domain)"/>
    <property type="match status" value="1"/>
</dbReference>
<reference evidence="14 15" key="1">
    <citation type="journal article" date="2024" name="Insects">
        <title>An Improved Chromosome-Level Genome Assembly of the Firefly Pyrocoelia pectoralis.</title>
        <authorList>
            <person name="Fu X."/>
            <person name="Meyer-Rochow V.B."/>
            <person name="Ballantyne L."/>
            <person name="Zhu X."/>
        </authorList>
    </citation>
    <scope>NUCLEOTIDE SEQUENCE [LARGE SCALE GENOMIC DNA]</scope>
    <source>
        <strain evidence="14">XCY_ONT2</strain>
    </source>
</reference>
<evidence type="ECO:0000256" key="6">
    <source>
        <dbReference type="ARBA" id="ARBA00023015"/>
    </source>
</evidence>
<keyword evidence="3" id="KW-0479">Metal-binding</keyword>
<gene>
    <name evidence="14" type="ORF">RI129_001575</name>
</gene>
<evidence type="ECO:0000256" key="10">
    <source>
        <dbReference type="ARBA" id="ARBA00023242"/>
    </source>
</evidence>
<keyword evidence="4 12" id="KW-0863">Zinc-finger</keyword>
<dbReference type="PANTHER" id="PTHR46600:SF1">
    <property type="entry name" value="THAP DOMAIN-CONTAINING PROTEIN 1"/>
    <property type="match status" value="1"/>
</dbReference>
<keyword evidence="5" id="KW-0862">Zinc</keyword>
<keyword evidence="7" id="KW-0175">Coiled coil</keyword>
<proteinExistence type="inferred from homology"/>